<dbReference type="STRING" id="361077.A0A151ZSE4"/>
<dbReference type="EMBL" id="LODT01000021">
    <property type="protein sequence ID" value="KYQ96815.1"/>
    <property type="molecule type" value="Genomic_DNA"/>
</dbReference>
<evidence type="ECO:0000256" key="6">
    <source>
        <dbReference type="ARBA" id="ARBA00022737"/>
    </source>
</evidence>
<dbReference type="FunCoup" id="A0A151ZSE4">
    <property type="interactions" value="89"/>
</dbReference>
<dbReference type="Proteomes" id="UP000076078">
    <property type="component" value="Unassembled WGS sequence"/>
</dbReference>
<evidence type="ECO:0000256" key="4">
    <source>
        <dbReference type="ARBA" id="ARBA00022602"/>
    </source>
</evidence>
<evidence type="ECO:0000256" key="1">
    <source>
        <dbReference type="ARBA" id="ARBA00006734"/>
    </source>
</evidence>
<name>A0A151ZSE4_TIELA</name>
<evidence type="ECO:0000256" key="2">
    <source>
        <dbReference type="ARBA" id="ARBA00012656"/>
    </source>
</evidence>
<organism evidence="10 11">
    <name type="scientific">Tieghemostelium lacteum</name>
    <name type="common">Slime mold</name>
    <name type="synonym">Dictyostelium lacteum</name>
    <dbReference type="NCBI Taxonomy" id="361077"/>
    <lineage>
        <taxon>Eukaryota</taxon>
        <taxon>Amoebozoa</taxon>
        <taxon>Evosea</taxon>
        <taxon>Eumycetozoa</taxon>
        <taxon>Dictyostelia</taxon>
        <taxon>Dictyosteliales</taxon>
        <taxon>Raperosteliaceae</taxon>
        <taxon>Tieghemostelium</taxon>
    </lineage>
</organism>
<evidence type="ECO:0000313" key="10">
    <source>
        <dbReference type="EMBL" id="KYQ96815.1"/>
    </source>
</evidence>
<dbReference type="OMA" id="RKFPKCY"/>
<comment type="similarity">
    <text evidence="1 9">Belongs to the protein prenyltransferase subunit alpha family.</text>
</comment>
<dbReference type="GO" id="GO:0097354">
    <property type="term" value="P:prenylation"/>
    <property type="evidence" value="ECO:0007669"/>
    <property type="project" value="UniProtKB-UniRule"/>
</dbReference>
<dbReference type="SUPFAM" id="SSF48439">
    <property type="entry name" value="Protein prenylyltransferase"/>
    <property type="match status" value="1"/>
</dbReference>
<dbReference type="InterPro" id="IPR002088">
    <property type="entry name" value="Prenyl_trans_a"/>
</dbReference>
<protein>
    <recommendedName>
        <fullName evidence="3 9">Geranylgeranyl transferase type-2 subunit alpha</fullName>
        <ecNumber evidence="2 9">2.5.1.60</ecNumber>
    </recommendedName>
    <alternativeName>
        <fullName evidence="7 9">Geranylgeranyl transferase type II subunit alpha</fullName>
    </alternativeName>
</protein>
<evidence type="ECO:0000313" key="11">
    <source>
        <dbReference type="Proteomes" id="UP000076078"/>
    </source>
</evidence>
<dbReference type="AlphaFoldDB" id="A0A151ZSE4"/>
<comment type="function">
    <text evidence="9">Catalyzes the transfer of a geranyl-geranyl moiety from geranyl-geranyl pyrophosphate to cysteines occuring in specific C-terminal amino acid sequences.</text>
</comment>
<keyword evidence="11" id="KW-1185">Reference proteome</keyword>
<evidence type="ECO:0000256" key="8">
    <source>
        <dbReference type="ARBA" id="ARBA00047658"/>
    </source>
</evidence>
<keyword evidence="4 9" id="KW-0637">Prenyltransferase</keyword>
<comment type="catalytic activity">
    <reaction evidence="8 9">
        <text>geranylgeranyl diphosphate + L-cysteinyl-[protein] = S-geranylgeranyl-L-cysteinyl-[protein] + diphosphate</text>
        <dbReference type="Rhea" id="RHEA:21240"/>
        <dbReference type="Rhea" id="RHEA-COMP:10131"/>
        <dbReference type="Rhea" id="RHEA-COMP:11537"/>
        <dbReference type="ChEBI" id="CHEBI:29950"/>
        <dbReference type="ChEBI" id="CHEBI:33019"/>
        <dbReference type="ChEBI" id="CHEBI:57533"/>
        <dbReference type="ChEBI" id="CHEBI:86021"/>
        <dbReference type="EC" id="2.5.1.60"/>
    </reaction>
</comment>
<reference evidence="10 11" key="1">
    <citation type="submission" date="2015-12" db="EMBL/GenBank/DDBJ databases">
        <title>Dictyostelia acquired genes for synthesis and detection of signals that induce cell-type specialization by lateral gene transfer from prokaryotes.</title>
        <authorList>
            <person name="Gloeckner G."/>
            <person name="Schaap P."/>
        </authorList>
    </citation>
    <scope>NUCLEOTIDE SEQUENCE [LARGE SCALE GENOMIC DNA]</scope>
    <source>
        <strain evidence="10 11">TK</strain>
    </source>
</reference>
<accession>A0A151ZSE4</accession>
<comment type="caution">
    <text evidence="10">The sequence shown here is derived from an EMBL/GenBank/DDBJ whole genome shotgun (WGS) entry which is preliminary data.</text>
</comment>
<dbReference type="PROSITE" id="PS51147">
    <property type="entry name" value="PFTA"/>
    <property type="match status" value="5"/>
</dbReference>
<sequence>MHGVLKVKTSEEKARELKLKELEKIKEYQRITTKFNEFRSQEDEFYEEKSLDESKIVLENNPEYYSIWNYRRSVLEYLEKNREHDEMQTLYKNEMKFIEECIQRFTKSYWIWFHRKWISLKLDKCDWERELKLCSKLLDLDLRNFHCWSYRRFILKHSGIPLTQEFDYTTKKIEQNFSNYSAWHQRSSLLTKIYTEPSELASKLKEELEWVRNAVYTEPKDQSSWVYHKWLTGTLKPIVATTEYKDILKSELGPITELMELEPDCKWPLYISLLLKLEIGEYPKDQLLQDIQLLIKLDPYHINYYKSLENKI</sequence>
<keyword evidence="6" id="KW-0677">Repeat</keyword>
<dbReference type="GO" id="GO:0004663">
    <property type="term" value="F:Rab geranylgeranyltransferase activity"/>
    <property type="evidence" value="ECO:0007669"/>
    <property type="project" value="UniProtKB-UniRule"/>
</dbReference>
<dbReference type="Pfam" id="PF01239">
    <property type="entry name" value="PPTA"/>
    <property type="match status" value="5"/>
</dbReference>
<evidence type="ECO:0000256" key="9">
    <source>
        <dbReference type="RuleBase" id="RU367120"/>
    </source>
</evidence>
<dbReference type="GO" id="GO:0005968">
    <property type="term" value="C:Rab-protein geranylgeranyltransferase complex"/>
    <property type="evidence" value="ECO:0007669"/>
    <property type="project" value="TreeGrafter"/>
</dbReference>
<dbReference type="PANTHER" id="PTHR11129">
    <property type="entry name" value="PROTEIN FARNESYLTRANSFERASE ALPHA SUBUNIT/RAB GERANYLGERANYL TRANSFERASE ALPHA SUBUNIT"/>
    <property type="match status" value="1"/>
</dbReference>
<evidence type="ECO:0000256" key="5">
    <source>
        <dbReference type="ARBA" id="ARBA00022679"/>
    </source>
</evidence>
<dbReference type="InParanoid" id="A0A151ZSE4"/>
<evidence type="ECO:0000256" key="7">
    <source>
        <dbReference type="ARBA" id="ARBA00031267"/>
    </source>
</evidence>
<dbReference type="Gene3D" id="1.25.40.120">
    <property type="entry name" value="Protein prenylyltransferase"/>
    <property type="match status" value="1"/>
</dbReference>
<gene>
    <name evidence="10" type="ORF">DLAC_04119</name>
</gene>
<keyword evidence="5 9" id="KW-0808">Transferase</keyword>
<proteinExistence type="inferred from homology"/>
<dbReference type="EC" id="2.5.1.60" evidence="2 9"/>
<evidence type="ECO:0000256" key="3">
    <source>
        <dbReference type="ARBA" id="ARBA00014772"/>
    </source>
</evidence>
<dbReference type="OrthoDB" id="1658at2759"/>
<dbReference type="FunFam" id="1.25.40.120:FF:000035">
    <property type="entry name" value="Geranylgeranyl transferase type-2 subunit alpha"/>
    <property type="match status" value="1"/>
</dbReference>
<dbReference type="PANTHER" id="PTHR11129:SF2">
    <property type="entry name" value="GERANYLGERANYL TRANSFERASE TYPE-2 SUBUNIT ALPHA"/>
    <property type="match status" value="1"/>
</dbReference>